<feature type="transmembrane region" description="Helical" evidence="1">
    <location>
        <begin position="169"/>
        <end position="191"/>
    </location>
</feature>
<feature type="transmembrane region" description="Helical" evidence="1">
    <location>
        <begin position="203"/>
        <end position="220"/>
    </location>
</feature>
<feature type="transmembrane region" description="Helical" evidence="1">
    <location>
        <begin position="388"/>
        <end position="405"/>
    </location>
</feature>
<feature type="transmembrane region" description="Helical" evidence="1">
    <location>
        <begin position="353"/>
        <end position="382"/>
    </location>
</feature>
<dbReference type="Pfam" id="PF01970">
    <property type="entry name" value="TctA"/>
    <property type="match status" value="1"/>
</dbReference>
<feature type="transmembrane region" description="Helical" evidence="1">
    <location>
        <begin position="256"/>
        <end position="280"/>
    </location>
</feature>
<dbReference type="AlphaFoldDB" id="A0A4R3YL66"/>
<feature type="transmembrane region" description="Helical" evidence="1">
    <location>
        <begin position="106"/>
        <end position="133"/>
    </location>
</feature>
<sequence length="499" mass="53065">MELYHHLLLGFSAAVTWQNLGYCLLGCTLGTLVGVLPGLGPVAAIAMLLPATYALPPDAALIMLAGIYYGAQYGGSTTAILLNIPGESASVVTTLDGHQMARQGRAGVALATSAIGSFFAGCVATLVLAAFAIPLTELAFRFGPAEYFSLMLLGLVGAVVLASGSLPKALAMIVLGLLLGLVGTDVNSGVARFTFGSMELSDGLSFVALAMGIFGFAEIIRNLEQRKRPAKVSRISSLWPDRNDFKRMRPAIYRGTLLGSLLGLLPGGGATLASFSAYALEKKISRHRSEFGHGAIEGVAGPEAANNAAAQTSFIPLLTLGIPSNAVMALMIGAMMIHDIQPGPQVMTHNPSLFWGLLASMWIGNVMLVVLNLPLVGIWASLLRVPYHYLYPAILVFCCIGVYSVQNSVFEVWQAVAFGLLGYVLLKLDCEPAPLLMGFVLGPMMEEYFRRALLLSHGEFSTFVTRPLSLSLLIMAGLLLLMVAMPAIRRGREDAFREP</sequence>
<feature type="domain" description="DUF112" evidence="2">
    <location>
        <begin position="20"/>
        <end position="436"/>
    </location>
</feature>
<keyword evidence="1" id="KW-0472">Membrane</keyword>
<protein>
    <submittedName>
        <fullName evidence="3">TctA family transporter</fullName>
    </submittedName>
</protein>
<keyword evidence="1" id="KW-0812">Transmembrane</keyword>
<name>A0A4R3YL66_9GAMM</name>
<organism evidence="3 4">
    <name type="scientific">Biostraticola tofi</name>
    <dbReference type="NCBI Taxonomy" id="466109"/>
    <lineage>
        <taxon>Bacteria</taxon>
        <taxon>Pseudomonadati</taxon>
        <taxon>Pseudomonadota</taxon>
        <taxon>Gammaproteobacteria</taxon>
        <taxon>Enterobacterales</taxon>
        <taxon>Bruguierivoracaceae</taxon>
        <taxon>Biostraticola</taxon>
    </lineage>
</organism>
<dbReference type="PANTHER" id="PTHR35342">
    <property type="entry name" value="TRICARBOXYLIC TRANSPORT PROTEIN"/>
    <property type="match status" value="1"/>
</dbReference>
<dbReference type="EMBL" id="SMCR01000010">
    <property type="protein sequence ID" value="TCV93000.1"/>
    <property type="molecule type" value="Genomic_DNA"/>
</dbReference>
<dbReference type="Proteomes" id="UP000295719">
    <property type="component" value="Unassembled WGS sequence"/>
</dbReference>
<comment type="caution">
    <text evidence="3">The sequence shown here is derived from an EMBL/GenBank/DDBJ whole genome shotgun (WGS) entry which is preliminary data.</text>
</comment>
<evidence type="ECO:0000313" key="3">
    <source>
        <dbReference type="EMBL" id="TCV93000.1"/>
    </source>
</evidence>
<dbReference type="InterPro" id="IPR002823">
    <property type="entry name" value="DUF112_TM"/>
</dbReference>
<feature type="transmembrane region" description="Helical" evidence="1">
    <location>
        <begin position="314"/>
        <end position="332"/>
    </location>
</feature>
<reference evidence="3 4" key="1">
    <citation type="submission" date="2019-03" db="EMBL/GenBank/DDBJ databases">
        <title>Genomic Encyclopedia of Type Strains, Phase IV (KMG-IV): sequencing the most valuable type-strain genomes for metagenomic binning, comparative biology and taxonomic classification.</title>
        <authorList>
            <person name="Goeker M."/>
        </authorList>
    </citation>
    <scope>NUCLEOTIDE SEQUENCE [LARGE SCALE GENOMIC DNA]</scope>
    <source>
        <strain evidence="3 4">DSM 19580</strain>
    </source>
</reference>
<feature type="transmembrane region" description="Helical" evidence="1">
    <location>
        <begin position="145"/>
        <end position="162"/>
    </location>
</feature>
<proteinExistence type="predicted"/>
<evidence type="ECO:0000313" key="4">
    <source>
        <dbReference type="Proteomes" id="UP000295719"/>
    </source>
</evidence>
<feature type="transmembrane region" description="Helical" evidence="1">
    <location>
        <begin position="59"/>
        <end position="85"/>
    </location>
</feature>
<feature type="transmembrane region" description="Helical" evidence="1">
    <location>
        <begin position="468"/>
        <end position="488"/>
    </location>
</feature>
<dbReference type="PANTHER" id="PTHR35342:SF5">
    <property type="entry name" value="TRICARBOXYLIC TRANSPORT PROTEIN"/>
    <property type="match status" value="1"/>
</dbReference>
<accession>A0A4R3YL66</accession>
<dbReference type="RefSeq" id="WP_131866880.1">
    <property type="nucleotide sequence ID" value="NZ_SMCR01000010.1"/>
</dbReference>
<evidence type="ECO:0000259" key="2">
    <source>
        <dbReference type="Pfam" id="PF01970"/>
    </source>
</evidence>
<evidence type="ECO:0000256" key="1">
    <source>
        <dbReference type="SAM" id="Phobius"/>
    </source>
</evidence>
<keyword evidence="4" id="KW-1185">Reference proteome</keyword>
<keyword evidence="1" id="KW-1133">Transmembrane helix</keyword>
<dbReference type="OrthoDB" id="9781349at2"/>
<gene>
    <name evidence="3" type="ORF">EDC52_11032</name>
</gene>